<keyword evidence="2" id="KW-1185">Reference proteome</keyword>
<dbReference type="Pfam" id="PF06073">
    <property type="entry name" value="DUF934"/>
    <property type="match status" value="1"/>
</dbReference>
<evidence type="ECO:0008006" key="3">
    <source>
        <dbReference type="Google" id="ProtNLM"/>
    </source>
</evidence>
<name>A0A318MWN0_9PROT</name>
<dbReference type="Proteomes" id="UP000247565">
    <property type="component" value="Unassembled WGS sequence"/>
</dbReference>
<accession>A0A318MWN0</accession>
<dbReference type="InterPro" id="IPR008318">
    <property type="entry name" value="UCP030820"/>
</dbReference>
<comment type="caution">
    <text evidence="1">The sequence shown here is derived from an EMBL/GenBank/DDBJ whole genome shotgun (WGS) entry which is preliminary data.</text>
</comment>
<dbReference type="RefSeq" id="WP_110439238.1">
    <property type="nucleotide sequence ID" value="NZ_CP046393.1"/>
</dbReference>
<reference evidence="1 2" key="1">
    <citation type="submission" date="2018-05" db="EMBL/GenBank/DDBJ databases">
        <title>Reference genomes for bee gut microbiota database.</title>
        <authorList>
            <person name="Ellegaard K.M."/>
        </authorList>
    </citation>
    <scope>NUCLEOTIDE SEQUENCE [LARGE SCALE GENOMIC DNA]</scope>
    <source>
        <strain evidence="1 2">ESL0284</strain>
    </source>
</reference>
<dbReference type="PIRSF" id="PIRSF030820">
    <property type="entry name" value="UCP030820"/>
    <property type="match status" value="1"/>
</dbReference>
<protein>
    <recommendedName>
        <fullName evidence="3">Oxidoreductase</fullName>
    </recommendedName>
</protein>
<dbReference type="AlphaFoldDB" id="A0A318MWN0"/>
<sequence>MLLLKDGEIIDNPWIVIENNLPTSLPDYPILSQTLLSTLDNIDKIHQPLGVLLPCDQDIEHLRPYLEKLSLIVLEFPSFKDGRAFSQARQIREHLKFTGELRAIGHILPDQYQFLTRVGFTTILIPDNANIASWKDNRQHFTIGFQSSVLKEPKQGLVRKL</sequence>
<proteinExistence type="predicted"/>
<organism evidence="1 2">
    <name type="scientific">Commensalibacter melissae</name>
    <dbReference type="NCBI Taxonomy" id="2070537"/>
    <lineage>
        <taxon>Bacteria</taxon>
        <taxon>Pseudomonadati</taxon>
        <taxon>Pseudomonadota</taxon>
        <taxon>Alphaproteobacteria</taxon>
        <taxon>Acetobacterales</taxon>
        <taxon>Acetobacteraceae</taxon>
    </lineage>
</organism>
<evidence type="ECO:0000313" key="2">
    <source>
        <dbReference type="Proteomes" id="UP000247565"/>
    </source>
</evidence>
<evidence type="ECO:0000313" key="1">
    <source>
        <dbReference type="EMBL" id="PXZ00315.1"/>
    </source>
</evidence>
<dbReference type="EMBL" id="QGLT01000003">
    <property type="protein sequence ID" value="PXZ00315.1"/>
    <property type="molecule type" value="Genomic_DNA"/>
</dbReference>
<gene>
    <name evidence="1" type="ORF">DK869_06715</name>
</gene>
<dbReference type="OrthoDB" id="9800421at2"/>